<keyword evidence="2" id="KW-1185">Reference proteome</keyword>
<protein>
    <recommendedName>
        <fullName evidence="3">Acyltransferase superfamily protein</fullName>
    </recommendedName>
</protein>
<gene>
    <name evidence="1" type="ORF">NS331_13075</name>
</gene>
<dbReference type="Pfam" id="PF04339">
    <property type="entry name" value="FemAB_like"/>
    <property type="match status" value="1"/>
</dbReference>
<name>A0A147GTM1_9BURK</name>
<dbReference type="RefSeq" id="WP_058642423.1">
    <property type="nucleotide sequence ID" value="NZ_LDSL01000075.1"/>
</dbReference>
<dbReference type="Gene3D" id="3.40.630.30">
    <property type="match status" value="1"/>
</dbReference>
<dbReference type="PATRIC" id="fig|433924.3.peg.4672"/>
<comment type="caution">
    <text evidence="1">The sequence shown here is derived from an EMBL/GenBank/DDBJ whole genome shotgun (WGS) entry which is preliminary data.</text>
</comment>
<reference evidence="1 2" key="1">
    <citation type="journal article" date="2016" name="Front. Microbiol.">
        <title>Genomic Resource of Rice Seed Associated Bacteria.</title>
        <authorList>
            <person name="Midha S."/>
            <person name="Bansal K."/>
            <person name="Sharma S."/>
            <person name="Kumar N."/>
            <person name="Patil P.P."/>
            <person name="Chaudhry V."/>
            <person name="Patil P.B."/>
        </authorList>
    </citation>
    <scope>NUCLEOTIDE SEQUENCE [LARGE SCALE GENOMIC DNA]</scope>
    <source>
        <strain evidence="1 2">NS331</strain>
    </source>
</reference>
<accession>A0A147GTM1</accession>
<dbReference type="AlphaFoldDB" id="A0A147GTM1"/>
<dbReference type="EMBL" id="LDSL01000075">
    <property type="protein sequence ID" value="KTT20856.1"/>
    <property type="molecule type" value="Genomic_DNA"/>
</dbReference>
<feature type="non-terminal residue" evidence="1">
    <location>
        <position position="1"/>
    </location>
</feature>
<dbReference type="PANTHER" id="PTHR47017:SF1">
    <property type="entry name" value="ACYL-COA"/>
    <property type="match status" value="1"/>
</dbReference>
<dbReference type="OrthoDB" id="9776898at2"/>
<evidence type="ECO:0000313" key="1">
    <source>
        <dbReference type="EMBL" id="KTT20856.1"/>
    </source>
</evidence>
<proteinExistence type="predicted"/>
<evidence type="ECO:0008006" key="3">
    <source>
        <dbReference type="Google" id="ProtNLM"/>
    </source>
</evidence>
<dbReference type="Proteomes" id="UP000072741">
    <property type="component" value="Unassembled WGS sequence"/>
</dbReference>
<dbReference type="SUPFAM" id="SSF55729">
    <property type="entry name" value="Acyl-CoA N-acyltransferases (Nat)"/>
    <property type="match status" value="1"/>
</dbReference>
<organism evidence="1 2">
    <name type="scientific">Pseudacidovorax intermedius</name>
    <dbReference type="NCBI Taxonomy" id="433924"/>
    <lineage>
        <taxon>Bacteria</taxon>
        <taxon>Pseudomonadati</taxon>
        <taxon>Pseudomonadota</taxon>
        <taxon>Betaproteobacteria</taxon>
        <taxon>Burkholderiales</taxon>
        <taxon>Comamonadaceae</taxon>
        <taxon>Pseudacidovorax</taxon>
    </lineage>
</organism>
<dbReference type="InterPro" id="IPR007434">
    <property type="entry name" value="FemAB-like"/>
</dbReference>
<dbReference type="InterPro" id="IPR016181">
    <property type="entry name" value="Acyl_CoA_acyltransferase"/>
</dbReference>
<evidence type="ECO:0000313" key="2">
    <source>
        <dbReference type="Proteomes" id="UP000072741"/>
    </source>
</evidence>
<dbReference type="PANTHER" id="PTHR47017">
    <property type="entry name" value="ACYL-COA"/>
    <property type="match status" value="1"/>
</dbReference>
<sequence length="371" mass="41091">RLARQPAPSPFMRHEYLAALHSSGSATAQTGWGPAFALLRRDGALVAACPLYLKSHSYGEYVFDWAWANAYEQHGMAYYPKAVVAVPFTPVPGSRLMAVDPEARGALVQALVGWAADNGLSSLHLLFGSDEDIAACEAAGLMLRHTVQFHWENAAPPAADAPGAPYRDFDAFLAALNQEKRKKIRQERRKVAEAGVRFRWARGTDITEADWAFFYRCYARTYREHGNPPYLTPAFFQHMARTLPEAWLLFIAEAAGEPIAASLIALGADADGAEVAYGRYWGALARVDCLHFEACYYQPIDWCITHGVRRFEGGAQGEHKMARALMPVKTHSAHWLAHPGFADAVERFLAREDAGVQAYMADLHGRSPFHD</sequence>